<dbReference type="Proteomes" id="UP000218979">
    <property type="component" value="Unassembled WGS sequence"/>
</dbReference>
<comment type="caution">
    <text evidence="1">The sequence shown here is derived from an EMBL/GenBank/DDBJ whole genome shotgun (WGS) entry which is preliminary data.</text>
</comment>
<name>A0ABX4I6G2_9LACT</name>
<protein>
    <submittedName>
        <fullName evidence="1">Uncharacterized protein</fullName>
    </submittedName>
</protein>
<proteinExistence type="predicted"/>
<dbReference type="EMBL" id="JXJT01000020">
    <property type="protein sequence ID" value="PCS01932.1"/>
    <property type="molecule type" value="Genomic_DNA"/>
</dbReference>
<gene>
    <name evidence="1" type="ORF">RR45_GL001005</name>
</gene>
<evidence type="ECO:0000313" key="2">
    <source>
        <dbReference type="Proteomes" id="UP000218979"/>
    </source>
</evidence>
<evidence type="ECO:0000313" key="1">
    <source>
        <dbReference type="EMBL" id="PCS01932.1"/>
    </source>
</evidence>
<organism evidence="1 2">
    <name type="scientific">Pseudolactococcus chungangensis CAU 28 = DSM 22330</name>
    <dbReference type="NCBI Taxonomy" id="1122154"/>
    <lineage>
        <taxon>Bacteria</taxon>
        <taxon>Bacillati</taxon>
        <taxon>Bacillota</taxon>
        <taxon>Bacilli</taxon>
        <taxon>Lactobacillales</taxon>
        <taxon>Streptococcaceae</taxon>
        <taxon>Pseudolactococcus</taxon>
    </lineage>
</organism>
<accession>A0ABX4I6G2</accession>
<reference evidence="1 2" key="1">
    <citation type="submission" date="2014-12" db="EMBL/GenBank/DDBJ databases">
        <title>Draft genome sequences of 10 type strains of Lactococcus.</title>
        <authorList>
            <person name="Sun Z."/>
            <person name="Zhong Z."/>
            <person name="Liu W."/>
            <person name="Zhang W."/>
            <person name="Zhang H."/>
        </authorList>
    </citation>
    <scope>NUCLEOTIDE SEQUENCE [LARGE SCALE GENOMIC DNA]</scope>
    <source>
        <strain evidence="1 2">DSM 22330</strain>
    </source>
</reference>
<sequence length="39" mass="4626">MRAVGAFCEILLPDRLDYLEKFADYYELPLITIEQPTDY</sequence>
<keyword evidence="2" id="KW-1185">Reference proteome</keyword>